<organism evidence="1 2">
    <name type="scientific">Lodderomyces beijingensis</name>
    <dbReference type="NCBI Taxonomy" id="1775926"/>
    <lineage>
        <taxon>Eukaryota</taxon>
        <taxon>Fungi</taxon>
        <taxon>Dikarya</taxon>
        <taxon>Ascomycota</taxon>
        <taxon>Saccharomycotina</taxon>
        <taxon>Pichiomycetes</taxon>
        <taxon>Debaryomycetaceae</taxon>
        <taxon>Candida/Lodderomyces clade</taxon>
        <taxon>Lodderomyces</taxon>
    </lineage>
</organism>
<dbReference type="GeneID" id="92209849"/>
<protein>
    <recommendedName>
        <fullName evidence="3">Arrestin-like N-terminal domain-containing protein</fullName>
    </recommendedName>
</protein>
<dbReference type="RefSeq" id="XP_066831591.1">
    <property type="nucleotide sequence ID" value="XM_066974898.1"/>
</dbReference>
<dbReference type="InterPro" id="IPR014752">
    <property type="entry name" value="Arrestin-like_C"/>
</dbReference>
<accession>A0ABP0ZR94</accession>
<dbReference type="InterPro" id="IPR014848">
    <property type="entry name" value="Rgp1"/>
</dbReference>
<sequence length="559" mass="63253">MSADTDPKAYSKKVNDQLSISLKYLESDASFVRTCQLTVQNTGDKDAIINPQPTSNETNKSWLPSFFTADTDNESSRMLENHGSGKMELYLGRVQLFGFVVLNYKFNHDTAALEMQRHPQWWRNANYISEYSRRNEKEEDGLQPWSIETTPFIAERLNNRLKVGGKLGGVSDLSVELSETSTTNNGHLLYDLVGNFDSFPSSNRDLPLKDFVDSIVPIYATPQSLLFTDLVLESGKSKTFTFQIPINENLPPSYNTGSTGIACDQGWTSVRYSVEVSMHQGDMVSKPKSVYFPLTIEPRKVANKSLQRVLFGDELGLDKDWSILLDMEEPCKDLKSNGSAKKDFLLDLSSLLGSDLYNMPKMSTTERRKSSVNSTFIDPQDEKYVTQLPSHLKTSFQLRVNDEDLCKVTISKPYYYVGDDVNFTAELNLKGSTRIVGMNAYIEACEVYHTKRELENVYKVTGNVKLNLLASALGKSSCLVNDYLNIPKFVAPQFKSKTFMDLKYYLTFQFNFATISEYLDNEQEGEGKEKGKEFVPIEILRGDLTANSYPFRVPLYILA</sequence>
<dbReference type="Pfam" id="PF08737">
    <property type="entry name" value="Rgp1"/>
    <property type="match status" value="2"/>
</dbReference>
<keyword evidence="2" id="KW-1185">Reference proteome</keyword>
<evidence type="ECO:0008006" key="3">
    <source>
        <dbReference type="Google" id="ProtNLM"/>
    </source>
</evidence>
<proteinExistence type="predicted"/>
<evidence type="ECO:0000313" key="2">
    <source>
        <dbReference type="Proteomes" id="UP001497383"/>
    </source>
</evidence>
<evidence type="ECO:0000313" key="1">
    <source>
        <dbReference type="EMBL" id="CAK9440631.1"/>
    </source>
</evidence>
<dbReference type="Gene3D" id="2.60.40.640">
    <property type="match status" value="1"/>
</dbReference>
<dbReference type="Proteomes" id="UP001497383">
    <property type="component" value="Chromosome 5"/>
</dbReference>
<dbReference type="EMBL" id="OZ022409">
    <property type="protein sequence ID" value="CAK9440631.1"/>
    <property type="molecule type" value="Genomic_DNA"/>
</dbReference>
<name>A0ABP0ZR94_9ASCO</name>
<gene>
    <name evidence="1" type="ORF">LODBEIA_P46530</name>
</gene>
<dbReference type="PANTHER" id="PTHR12507">
    <property type="entry name" value="REDUCED GROWTH PHENOTYPE 1 RGP1, YEAST -RELATED"/>
    <property type="match status" value="1"/>
</dbReference>
<reference evidence="1 2" key="1">
    <citation type="submission" date="2024-03" db="EMBL/GenBank/DDBJ databases">
        <authorList>
            <person name="Brejova B."/>
        </authorList>
    </citation>
    <scope>NUCLEOTIDE SEQUENCE [LARGE SCALE GENOMIC DNA]</scope>
    <source>
        <strain evidence="1 2">CBS 14171</strain>
    </source>
</reference>